<feature type="compositionally biased region" description="Basic and acidic residues" evidence="1">
    <location>
        <begin position="7"/>
        <end position="29"/>
    </location>
</feature>
<sequence>MGLGTSESKEESLKKREGERCREDRKRQVDSCNTGHVLPPVQRIRRMLSSFPLPREHHPLCHHCHPVSHQLYRPASGDEDVLQYLS</sequence>
<dbReference type="Proteomes" id="UP000234681">
    <property type="component" value="Chromosome 7"/>
</dbReference>
<reference evidence="2" key="1">
    <citation type="journal article" date="2005" name="Genome Res.">
        <title>Gene and alternative splicing annotation with AIR.</title>
        <authorList>
            <person name="Florea L."/>
            <person name="Di Francesco V."/>
            <person name="Miller J."/>
            <person name="Turner R."/>
            <person name="Yao A."/>
            <person name="Harris M."/>
            <person name="Walenz B."/>
            <person name="Mobarry C."/>
            <person name="Merkulov G.V."/>
            <person name="Charlab R."/>
            <person name="Dew I."/>
            <person name="Deng Z."/>
            <person name="Istrail S."/>
            <person name="Li P."/>
            <person name="Sutton G."/>
        </authorList>
    </citation>
    <scope>NUCLEOTIDE SEQUENCE</scope>
    <source>
        <strain evidence="2">BN</strain>
    </source>
</reference>
<organism evidence="2">
    <name type="scientific">Rattus norvegicus</name>
    <name type="common">Rat</name>
    <dbReference type="NCBI Taxonomy" id="10116"/>
    <lineage>
        <taxon>Eukaryota</taxon>
        <taxon>Metazoa</taxon>
        <taxon>Chordata</taxon>
        <taxon>Craniata</taxon>
        <taxon>Vertebrata</taxon>
        <taxon>Euteleostomi</taxon>
        <taxon>Mammalia</taxon>
        <taxon>Eutheria</taxon>
        <taxon>Euarchontoglires</taxon>
        <taxon>Glires</taxon>
        <taxon>Rodentia</taxon>
        <taxon>Myomorpha</taxon>
        <taxon>Muroidea</taxon>
        <taxon>Muridae</taxon>
        <taxon>Murinae</taxon>
        <taxon>Rattus</taxon>
    </lineage>
</organism>
<evidence type="ECO:0000313" key="2">
    <source>
        <dbReference type="EMBL" id="EDM16092.1"/>
    </source>
</evidence>
<name>A6HRY1_RAT</name>
<proteinExistence type="predicted"/>
<accession>A6HRY1</accession>
<dbReference type="AlphaFoldDB" id="A6HRY1"/>
<dbReference type="EMBL" id="CH473950">
    <property type="protein sequence ID" value="EDM16092.1"/>
    <property type="molecule type" value="Genomic_DNA"/>
</dbReference>
<gene>
    <name evidence="2" type="primary">RGD1308195_predicted</name>
    <name evidence="2" type="ORF">rCG_59801</name>
</gene>
<protein>
    <submittedName>
        <fullName evidence="2">Similar to secreted Ly6/uPAR related protein 2 (Predicted), isoform CRA_b</fullName>
    </submittedName>
</protein>
<evidence type="ECO:0000256" key="1">
    <source>
        <dbReference type="SAM" id="MobiDB-lite"/>
    </source>
</evidence>
<reference evidence="2" key="2">
    <citation type="submission" date="2005-09" db="EMBL/GenBank/DDBJ databases">
        <authorList>
            <person name="Mural R.J."/>
            <person name="Li P.W."/>
            <person name="Adams M.D."/>
            <person name="Amanatides P.G."/>
            <person name="Baden-Tillson H."/>
            <person name="Barnstead M."/>
            <person name="Chin S.H."/>
            <person name="Dew I."/>
            <person name="Evans C.A."/>
            <person name="Ferriera S."/>
            <person name="Flanigan M."/>
            <person name="Fosler C."/>
            <person name="Glodek A."/>
            <person name="Gu Z."/>
            <person name="Holt R.A."/>
            <person name="Jennings D."/>
            <person name="Kraft C.L."/>
            <person name="Lu F."/>
            <person name="Nguyen T."/>
            <person name="Nusskern D.R."/>
            <person name="Pfannkoch C.M."/>
            <person name="Sitter C."/>
            <person name="Sutton G.G."/>
            <person name="Venter J.C."/>
            <person name="Wang Z."/>
            <person name="Woodage T."/>
            <person name="Zheng X.H."/>
            <person name="Zhong F."/>
        </authorList>
    </citation>
    <scope>NUCLEOTIDE SEQUENCE</scope>
    <source>
        <strain evidence="2">BN</strain>
    </source>
</reference>
<feature type="region of interest" description="Disordered" evidence="1">
    <location>
        <begin position="1"/>
        <end position="36"/>
    </location>
</feature>